<keyword evidence="2" id="KW-0378">Hydrolase</keyword>
<feature type="region of interest" description="Disordered" evidence="1">
    <location>
        <begin position="1"/>
        <end position="51"/>
    </location>
</feature>
<proteinExistence type="predicted"/>
<protein>
    <submittedName>
        <fullName evidence="2">Xyloglucan-specific endo-beta-1,4-glucanase 1 (GH12 protein XEG1))</fullName>
        <ecNumber evidence="2">3.2.1.151</ecNumber>
    </submittedName>
</protein>
<feature type="compositionally biased region" description="Acidic residues" evidence="1">
    <location>
        <begin position="8"/>
        <end position="51"/>
    </location>
</feature>
<dbReference type="GO" id="GO:0033946">
    <property type="term" value="F:xyloglucan-specific endo-beta-1,4-glucanase activity"/>
    <property type="evidence" value="ECO:0007669"/>
    <property type="project" value="UniProtKB-EC"/>
</dbReference>
<reference evidence="2" key="1">
    <citation type="submission" date="2019-10" db="EMBL/GenBank/DDBJ databases">
        <authorList>
            <person name="Nor Muhammad N."/>
        </authorList>
    </citation>
    <scope>NUCLEOTIDE SEQUENCE</scope>
</reference>
<organism evidence="2">
    <name type="scientific">Ganoderma boninense</name>
    <dbReference type="NCBI Taxonomy" id="34458"/>
    <lineage>
        <taxon>Eukaryota</taxon>
        <taxon>Fungi</taxon>
        <taxon>Dikarya</taxon>
        <taxon>Basidiomycota</taxon>
        <taxon>Agaricomycotina</taxon>
        <taxon>Agaricomycetes</taxon>
        <taxon>Polyporales</taxon>
        <taxon>Polyporaceae</taxon>
        <taxon>Ganoderma</taxon>
    </lineage>
</organism>
<keyword evidence="2" id="KW-0326">Glycosidase</keyword>
<dbReference type="EC" id="3.2.1.151" evidence="2"/>
<sequence>MTEKEQDKDEAESEGEEHDDDDDDNDSDEDQDEEDEEEDEDEDEDEDDYEYELECAMPWYRDDDATPVFWVTDPPIVRSGNGFQKTIQTYGNEPTLDVVYWRIWIFARVGPVAQRETAQARASEE</sequence>
<gene>
    <name evidence="2" type="primary">G4ZHR2</name>
</gene>
<name>A0A5K1JZE1_9APHY</name>
<dbReference type="AlphaFoldDB" id="A0A5K1JZE1"/>
<accession>A0A5K1JZE1</accession>
<evidence type="ECO:0000256" key="1">
    <source>
        <dbReference type="SAM" id="MobiDB-lite"/>
    </source>
</evidence>
<dbReference type="EMBL" id="LR726792">
    <property type="protein sequence ID" value="VWO98197.1"/>
    <property type="molecule type" value="Genomic_DNA"/>
</dbReference>
<evidence type="ECO:0000313" key="2">
    <source>
        <dbReference type="EMBL" id="VWO98197.1"/>
    </source>
</evidence>